<feature type="binding site" evidence="4">
    <location>
        <position position="227"/>
    </location>
    <ligand>
        <name>FAD</name>
        <dbReference type="ChEBI" id="CHEBI:57692"/>
    </ligand>
</feature>
<reference evidence="6 7" key="1">
    <citation type="submission" date="2017-12" db="EMBL/GenBank/DDBJ databases">
        <title>Sequencing the genomes of 1000 Actinobacteria strains.</title>
        <authorList>
            <person name="Klenk H.-P."/>
        </authorList>
    </citation>
    <scope>NUCLEOTIDE SEQUENCE [LARGE SCALE GENOMIC DNA]</scope>
    <source>
        <strain evidence="6 7">DSM 45165</strain>
    </source>
</reference>
<gene>
    <name evidence="6" type="ORF">ATK30_6403</name>
</gene>
<dbReference type="Gene3D" id="3.50.50.60">
    <property type="entry name" value="FAD/NAD(P)-binding domain"/>
    <property type="match status" value="2"/>
</dbReference>
<dbReference type="PANTHER" id="PTHR43563">
    <property type="entry name" value="AMINE OXIDASE"/>
    <property type="match status" value="1"/>
</dbReference>
<dbReference type="Pfam" id="PF01593">
    <property type="entry name" value="Amino_oxidase"/>
    <property type="match status" value="1"/>
</dbReference>
<comment type="similarity">
    <text evidence="2">Belongs to the flavin monoamine oxidase family.</text>
</comment>
<dbReference type="InterPro" id="IPR050703">
    <property type="entry name" value="Flavin_MAO"/>
</dbReference>
<dbReference type="PRINTS" id="PR00757">
    <property type="entry name" value="AMINEOXDASEF"/>
</dbReference>
<proteinExistence type="inferred from homology"/>
<evidence type="ECO:0000256" key="1">
    <source>
        <dbReference type="ARBA" id="ARBA00001974"/>
    </source>
</evidence>
<keyword evidence="3" id="KW-0560">Oxidoreductase</keyword>
<evidence type="ECO:0000256" key="4">
    <source>
        <dbReference type="PIRSR" id="PIRSR601613-1"/>
    </source>
</evidence>
<dbReference type="SUPFAM" id="SSF51905">
    <property type="entry name" value="FAD/NAD(P)-binding domain"/>
    <property type="match status" value="1"/>
</dbReference>
<feature type="binding site" evidence="4">
    <location>
        <position position="327"/>
    </location>
    <ligand>
        <name>substrate</name>
    </ligand>
</feature>
<sequence>MTYDTIVIGAGFAGLRAARELSAAGQTVLLLEGGDRVGGRAFMRPSATSPSLFVEAGGAYISRHHHPRVAAAIDGYGLGTEPAAPATVFRNRLGPGNHDSAFPIPIEEAVEAEAALYQILHDAHRIDAEAGLDRQGLDDLDISLLEYVDALRLPPVTRQLVLSWGWNMMGQPPAEASALWALQFVAAHGHSLLSVVLSIDEVLAEGTSALAAAMAADVPDLRLNAFVNAVRQRSEGVEVIVDGDEVLAAHDVVVATPLNTWRNLDFDPPLPSARAALVAEGHGCRGLKLLIEVKGAPAGISCTGDGVFPTLYDYLATKDGGRILVAFTDSSSIDPADAVAVEAAVHHYLPDVTVVGVDYHDWANDPLFLGPWVSPRVGQFSRVHKALGDKHGAVHFAGSDVSLRFPGYIEGAFETADRVVAEILAASSSPETAKPA</sequence>
<protein>
    <submittedName>
        <fullName evidence="6">Monoamine oxidase</fullName>
    </submittedName>
</protein>
<comment type="caution">
    <text evidence="6">The sequence shown here is derived from an EMBL/GenBank/DDBJ whole genome shotgun (WGS) entry which is preliminary data.</text>
</comment>
<dbReference type="OrthoDB" id="337830at2"/>
<dbReference type="Gene3D" id="3.90.660.10">
    <property type="match status" value="2"/>
</dbReference>
<dbReference type="InterPro" id="IPR036188">
    <property type="entry name" value="FAD/NAD-bd_sf"/>
</dbReference>
<comment type="cofactor">
    <cofactor evidence="1">
        <name>FAD</name>
        <dbReference type="ChEBI" id="CHEBI:57692"/>
    </cofactor>
</comment>
<dbReference type="EMBL" id="PJMY01000003">
    <property type="protein sequence ID" value="PKV95481.1"/>
    <property type="molecule type" value="Genomic_DNA"/>
</dbReference>
<evidence type="ECO:0000256" key="2">
    <source>
        <dbReference type="ARBA" id="ARBA00005995"/>
    </source>
</evidence>
<evidence type="ECO:0000313" key="7">
    <source>
        <dbReference type="Proteomes" id="UP000233750"/>
    </source>
</evidence>
<dbReference type="InterPro" id="IPR001613">
    <property type="entry name" value="Flavin_amine_oxidase"/>
</dbReference>
<name>A0A2N3WNN2_9PSEU</name>
<evidence type="ECO:0000256" key="3">
    <source>
        <dbReference type="ARBA" id="ARBA00023002"/>
    </source>
</evidence>
<feature type="domain" description="Amine oxidase" evidence="5">
    <location>
        <begin position="12"/>
        <end position="424"/>
    </location>
</feature>
<keyword evidence="7" id="KW-1185">Reference proteome</keyword>
<organism evidence="6 7">
    <name type="scientific">Amycolatopsis echigonensis</name>
    <dbReference type="NCBI Taxonomy" id="2576905"/>
    <lineage>
        <taxon>Bacteria</taxon>
        <taxon>Bacillati</taxon>
        <taxon>Actinomycetota</taxon>
        <taxon>Actinomycetes</taxon>
        <taxon>Pseudonocardiales</taxon>
        <taxon>Pseudonocardiaceae</taxon>
        <taxon>Amycolatopsis</taxon>
    </lineage>
</organism>
<dbReference type="GO" id="GO:0016491">
    <property type="term" value="F:oxidoreductase activity"/>
    <property type="evidence" value="ECO:0007669"/>
    <property type="project" value="UniProtKB-KW"/>
</dbReference>
<evidence type="ECO:0000259" key="5">
    <source>
        <dbReference type="Pfam" id="PF01593"/>
    </source>
</evidence>
<dbReference type="PANTHER" id="PTHR43563:SF1">
    <property type="entry name" value="AMINE OXIDASE [FLAVIN-CONTAINING] B"/>
    <property type="match status" value="1"/>
</dbReference>
<evidence type="ECO:0000313" key="6">
    <source>
        <dbReference type="EMBL" id="PKV95481.1"/>
    </source>
</evidence>
<dbReference type="Proteomes" id="UP000233750">
    <property type="component" value="Unassembled WGS sequence"/>
</dbReference>
<dbReference type="InterPro" id="IPR002937">
    <property type="entry name" value="Amino_oxidase"/>
</dbReference>
<accession>A0A2N3WNN2</accession>
<dbReference type="AlphaFoldDB" id="A0A2N3WNN2"/>